<dbReference type="GO" id="GO:0005525">
    <property type="term" value="F:GTP binding"/>
    <property type="evidence" value="ECO:0007669"/>
    <property type="project" value="InterPro"/>
</dbReference>
<dbReference type="InterPro" id="IPR040385">
    <property type="entry name" value="RABL6"/>
</dbReference>
<organism evidence="3">
    <name type="scientific">Hydatigena taeniaeformis</name>
    <name type="common">Feline tapeworm</name>
    <name type="synonym">Taenia taeniaeformis</name>
    <dbReference type="NCBI Taxonomy" id="6205"/>
    <lineage>
        <taxon>Eukaryota</taxon>
        <taxon>Metazoa</taxon>
        <taxon>Spiralia</taxon>
        <taxon>Lophotrochozoa</taxon>
        <taxon>Platyhelminthes</taxon>
        <taxon>Cestoda</taxon>
        <taxon>Eucestoda</taxon>
        <taxon>Cyclophyllidea</taxon>
        <taxon>Taeniidae</taxon>
        <taxon>Hydatigera</taxon>
    </lineage>
</organism>
<dbReference type="OrthoDB" id="207081at2759"/>
<dbReference type="GO" id="GO:0005829">
    <property type="term" value="C:cytosol"/>
    <property type="evidence" value="ECO:0007669"/>
    <property type="project" value="TreeGrafter"/>
</dbReference>
<gene>
    <name evidence="1" type="ORF">TTAC_LOCUS6629</name>
</gene>
<reference evidence="1 2" key="2">
    <citation type="submission" date="2018-11" db="EMBL/GenBank/DDBJ databases">
        <authorList>
            <consortium name="Pathogen Informatics"/>
        </authorList>
    </citation>
    <scope>NUCLEOTIDE SEQUENCE [LARGE SCALE GENOMIC DNA]</scope>
</reference>
<dbReference type="InterPro" id="IPR027417">
    <property type="entry name" value="P-loop_NTPase"/>
</dbReference>
<evidence type="ECO:0000313" key="3">
    <source>
        <dbReference type="WBParaSite" id="TTAC_0000664401-mRNA-1"/>
    </source>
</evidence>
<sequence>LISLFSGRTFDYVCRELPKVPHSVPVLVVGNFRDAVTEVRTFIRRMLKVRQSSCAPIRYCETSMKNGFGLMYIHRFLNIPFLHLQYTYLLQALAANRQAFSDISQQLDMAEENRESICSYEKYIYS</sequence>
<evidence type="ECO:0000313" key="1">
    <source>
        <dbReference type="EMBL" id="VDM30865.1"/>
    </source>
</evidence>
<dbReference type="PANTHER" id="PTHR14932">
    <property type="entry name" value="RAS GTPASE-RELATED"/>
    <property type="match status" value="1"/>
</dbReference>
<name>A0A0R3X0I4_HYDTA</name>
<dbReference type="EMBL" id="UYWX01020312">
    <property type="protein sequence ID" value="VDM30865.1"/>
    <property type="molecule type" value="Genomic_DNA"/>
</dbReference>
<protein>
    <submittedName>
        <fullName evidence="3">Ras-GEF domain-containing protein</fullName>
    </submittedName>
</protein>
<dbReference type="STRING" id="6205.A0A0R3X0I4"/>
<reference evidence="3" key="1">
    <citation type="submission" date="2017-02" db="UniProtKB">
        <authorList>
            <consortium name="WormBaseParasite"/>
        </authorList>
    </citation>
    <scope>IDENTIFICATION</scope>
</reference>
<dbReference type="WBParaSite" id="TTAC_0000664401-mRNA-1">
    <property type="protein sequence ID" value="TTAC_0000664401-mRNA-1"/>
    <property type="gene ID" value="TTAC_0000664401"/>
</dbReference>
<dbReference type="GO" id="GO:0005634">
    <property type="term" value="C:nucleus"/>
    <property type="evidence" value="ECO:0007669"/>
    <property type="project" value="TreeGrafter"/>
</dbReference>
<keyword evidence="2" id="KW-1185">Reference proteome</keyword>
<dbReference type="Proteomes" id="UP000274429">
    <property type="component" value="Unassembled WGS sequence"/>
</dbReference>
<dbReference type="AlphaFoldDB" id="A0A0R3X0I4"/>
<dbReference type="Gene3D" id="3.40.50.300">
    <property type="entry name" value="P-loop containing nucleotide triphosphate hydrolases"/>
    <property type="match status" value="1"/>
</dbReference>
<accession>A0A0R3X0I4</accession>
<dbReference type="PANTHER" id="PTHR14932:SF1">
    <property type="entry name" value="RAB-LIKE PROTEIN 6"/>
    <property type="match status" value="1"/>
</dbReference>
<evidence type="ECO:0000313" key="2">
    <source>
        <dbReference type="Proteomes" id="UP000274429"/>
    </source>
</evidence>
<proteinExistence type="predicted"/>